<dbReference type="Gene3D" id="3.30.450.40">
    <property type="match status" value="1"/>
</dbReference>
<dbReference type="PROSITE" id="PS50921">
    <property type="entry name" value="ANTAR"/>
    <property type="match status" value="1"/>
</dbReference>
<dbReference type="EMBL" id="JACHJL010000007">
    <property type="protein sequence ID" value="MBB5936151.1"/>
    <property type="molecule type" value="Genomic_DNA"/>
</dbReference>
<dbReference type="SMART" id="SM01012">
    <property type="entry name" value="ANTAR"/>
    <property type="match status" value="1"/>
</dbReference>
<accession>A0A7W9UZ92</accession>
<name>A0A7W9UZ92_9ACTN</name>
<feature type="domain" description="ANTAR" evidence="3">
    <location>
        <begin position="19"/>
        <end position="81"/>
    </location>
</feature>
<dbReference type="Pfam" id="PF01590">
    <property type="entry name" value="GAF"/>
    <property type="match status" value="1"/>
</dbReference>
<evidence type="ECO:0000259" key="3">
    <source>
        <dbReference type="PROSITE" id="PS50921"/>
    </source>
</evidence>
<sequence length="289" mass="32174">MTDTCRTGAEVTEDDREELERLREEVHHLRARTVAWPLIAQAQGVVQERYRLADVESAFALLQHVSQRRNVKLRALAEALVAAPRPDENRDLWFPGRTRRVPPALDHLGLDDPGHLNRGAVLDAVLSQVLAITDTTMGNVQLADRPARGLRMAKHVGLNSDFVRFFHFVGADGTSCARAAKENRQITVHDVEQEPVFTEDARRVILAAGSKAAHSVPLTSDSGVCLGMVSAHLDHVLRPLSTAQIDAMERVGRQAGRWLFWYDRTVVIDALEYLHATARNSKAAPARRR</sequence>
<evidence type="ECO:0000313" key="5">
    <source>
        <dbReference type="Proteomes" id="UP000588098"/>
    </source>
</evidence>
<keyword evidence="5" id="KW-1185">Reference proteome</keyword>
<dbReference type="GO" id="GO:0003723">
    <property type="term" value="F:RNA binding"/>
    <property type="evidence" value="ECO:0007669"/>
    <property type="project" value="InterPro"/>
</dbReference>
<dbReference type="InterPro" id="IPR029016">
    <property type="entry name" value="GAF-like_dom_sf"/>
</dbReference>
<dbReference type="InterPro" id="IPR003018">
    <property type="entry name" value="GAF"/>
</dbReference>
<dbReference type="Pfam" id="PF03861">
    <property type="entry name" value="ANTAR"/>
    <property type="match status" value="1"/>
</dbReference>
<dbReference type="SUPFAM" id="SSF55781">
    <property type="entry name" value="GAF domain-like"/>
    <property type="match status" value="1"/>
</dbReference>
<keyword evidence="1" id="KW-0805">Transcription regulation</keyword>
<gene>
    <name evidence="4" type="ORF">FHS42_003226</name>
</gene>
<evidence type="ECO:0000313" key="4">
    <source>
        <dbReference type="EMBL" id="MBB5936151.1"/>
    </source>
</evidence>
<protein>
    <recommendedName>
        <fullName evidence="3">ANTAR domain-containing protein</fullName>
    </recommendedName>
</protein>
<comment type="caution">
    <text evidence="4">The sequence shown here is derived from an EMBL/GenBank/DDBJ whole genome shotgun (WGS) entry which is preliminary data.</text>
</comment>
<reference evidence="4 5" key="1">
    <citation type="submission" date="2020-08" db="EMBL/GenBank/DDBJ databases">
        <title>Genomic Encyclopedia of Type Strains, Phase III (KMG-III): the genomes of soil and plant-associated and newly described type strains.</title>
        <authorList>
            <person name="Whitman W."/>
        </authorList>
    </citation>
    <scope>NUCLEOTIDE SEQUENCE [LARGE SCALE GENOMIC DNA]</scope>
    <source>
        <strain evidence="4 5">CECT 8305</strain>
    </source>
</reference>
<dbReference type="InterPro" id="IPR005561">
    <property type="entry name" value="ANTAR"/>
</dbReference>
<keyword evidence="2" id="KW-0804">Transcription</keyword>
<dbReference type="Proteomes" id="UP000588098">
    <property type="component" value="Unassembled WGS sequence"/>
</dbReference>
<evidence type="ECO:0000256" key="2">
    <source>
        <dbReference type="ARBA" id="ARBA00023163"/>
    </source>
</evidence>
<organism evidence="4 5">
    <name type="scientific">Streptomyces zagrosensis</name>
    <dbReference type="NCBI Taxonomy" id="1042984"/>
    <lineage>
        <taxon>Bacteria</taxon>
        <taxon>Bacillati</taxon>
        <taxon>Actinomycetota</taxon>
        <taxon>Actinomycetes</taxon>
        <taxon>Kitasatosporales</taxon>
        <taxon>Streptomycetaceae</taxon>
        <taxon>Streptomyces</taxon>
    </lineage>
</organism>
<proteinExistence type="predicted"/>
<dbReference type="InterPro" id="IPR036388">
    <property type="entry name" value="WH-like_DNA-bd_sf"/>
</dbReference>
<dbReference type="Gene3D" id="1.10.10.10">
    <property type="entry name" value="Winged helix-like DNA-binding domain superfamily/Winged helix DNA-binding domain"/>
    <property type="match status" value="1"/>
</dbReference>
<evidence type="ECO:0000256" key="1">
    <source>
        <dbReference type="ARBA" id="ARBA00023015"/>
    </source>
</evidence>
<dbReference type="AlphaFoldDB" id="A0A7W9UZ92"/>
<dbReference type="RefSeq" id="WP_184572781.1">
    <property type="nucleotide sequence ID" value="NZ_JACHJL010000007.1"/>
</dbReference>